<gene>
    <name evidence="1" type="ORF">GCM10010357_28950</name>
</gene>
<dbReference type="EMBL" id="BAAABX010000032">
    <property type="protein sequence ID" value="GAA0406196.1"/>
    <property type="molecule type" value="Genomic_DNA"/>
</dbReference>
<dbReference type="Proteomes" id="UP001500879">
    <property type="component" value="Unassembled WGS sequence"/>
</dbReference>
<comment type="caution">
    <text evidence="1">The sequence shown here is derived from an EMBL/GenBank/DDBJ whole genome shotgun (WGS) entry which is preliminary data.</text>
</comment>
<reference evidence="2" key="1">
    <citation type="journal article" date="2019" name="Int. J. Syst. Evol. Microbiol.">
        <title>The Global Catalogue of Microorganisms (GCM) 10K type strain sequencing project: providing services to taxonomists for standard genome sequencing and annotation.</title>
        <authorList>
            <consortium name="The Broad Institute Genomics Platform"/>
            <consortium name="The Broad Institute Genome Sequencing Center for Infectious Disease"/>
            <person name="Wu L."/>
            <person name="Ma J."/>
        </authorList>
    </citation>
    <scope>NUCLEOTIDE SEQUENCE [LARGE SCALE GENOMIC DNA]</scope>
    <source>
        <strain evidence="2">JCM 4788</strain>
    </source>
</reference>
<organism evidence="1 2">
    <name type="scientific">Streptomyces luteireticuli</name>
    <dbReference type="NCBI Taxonomy" id="173858"/>
    <lineage>
        <taxon>Bacteria</taxon>
        <taxon>Bacillati</taxon>
        <taxon>Actinomycetota</taxon>
        <taxon>Actinomycetes</taxon>
        <taxon>Kitasatosporales</taxon>
        <taxon>Streptomycetaceae</taxon>
        <taxon>Streptomyces</taxon>
    </lineage>
</organism>
<proteinExistence type="predicted"/>
<sequence>MEADLLEFFGVDLLDLWRGRLSLRRLGVLIKSLLAKPGQSTLLAALDESAAWSVQEHLTARVSDALEISNYLFIKANSETKGLEVPEPIRRPGQVESPSPAPVFASGEEVSAFLAGLST</sequence>
<accession>A0ABP3IIZ7</accession>
<evidence type="ECO:0000313" key="2">
    <source>
        <dbReference type="Proteomes" id="UP001500879"/>
    </source>
</evidence>
<dbReference type="RefSeq" id="WP_344024026.1">
    <property type="nucleotide sequence ID" value="NZ_BAAABX010000032.1"/>
</dbReference>
<name>A0ABP3IIZ7_9ACTN</name>
<protein>
    <submittedName>
        <fullName evidence="1">Uncharacterized protein</fullName>
    </submittedName>
</protein>
<evidence type="ECO:0000313" key="1">
    <source>
        <dbReference type="EMBL" id="GAA0406196.1"/>
    </source>
</evidence>
<keyword evidence="2" id="KW-1185">Reference proteome</keyword>